<dbReference type="InterPro" id="IPR029069">
    <property type="entry name" value="HotDog_dom_sf"/>
</dbReference>
<feature type="compositionally biased region" description="Basic residues" evidence="1">
    <location>
        <begin position="160"/>
        <end position="169"/>
    </location>
</feature>
<dbReference type="Gene3D" id="3.10.129.10">
    <property type="entry name" value="Hotdog Thioesterase"/>
    <property type="match status" value="1"/>
</dbReference>
<reference evidence="2 3" key="1">
    <citation type="journal article" date="2019" name="Int. J. Syst. Evol. Microbiol.">
        <title>The Global Catalogue of Microorganisms (GCM) 10K type strain sequencing project: providing services to taxonomists for standard genome sequencing and annotation.</title>
        <authorList>
            <consortium name="The Broad Institute Genomics Platform"/>
            <consortium name="The Broad Institute Genome Sequencing Center for Infectious Disease"/>
            <person name="Wu L."/>
            <person name="Ma J."/>
        </authorList>
    </citation>
    <scope>NUCLEOTIDE SEQUENCE [LARGE SCALE GENOMIC DNA]</scope>
    <source>
        <strain evidence="2 3">JCM 12696</strain>
    </source>
</reference>
<name>A0ABN1V1Q9_9ACTN</name>
<dbReference type="Proteomes" id="UP001501371">
    <property type="component" value="Unassembled WGS sequence"/>
</dbReference>
<comment type="caution">
    <text evidence="2">The sequence shown here is derived from an EMBL/GenBank/DDBJ whole genome shotgun (WGS) entry which is preliminary data.</text>
</comment>
<dbReference type="SUPFAM" id="SSF54637">
    <property type="entry name" value="Thioesterase/thiol ester dehydrase-isomerase"/>
    <property type="match status" value="1"/>
</dbReference>
<feature type="region of interest" description="Disordered" evidence="1">
    <location>
        <begin position="138"/>
        <end position="169"/>
    </location>
</feature>
<dbReference type="PANTHER" id="PTHR28152:SF1">
    <property type="entry name" value="HYDROXYACYL-THIOESTER DEHYDRATASE TYPE 2, MITOCHONDRIAL"/>
    <property type="match status" value="1"/>
</dbReference>
<dbReference type="PANTHER" id="PTHR28152">
    <property type="entry name" value="HYDROXYACYL-THIOESTER DEHYDRATASE TYPE 2, MITOCHONDRIAL"/>
    <property type="match status" value="1"/>
</dbReference>
<sequence length="169" mass="18084">MTAAVPVAGQPCAPRTHSHSRVRLFRFSAVSWNSHRIHYDAEYAALEGFPDVVVQSTLHGETLVRYALEWAGPGAALESVSWRNRATAVAGERLTWSATVRTVEPCDEGARVTLDVAVHKEDGVPCVTGHVGLTWRAARTSPSAGSSPAPATSRSASARPGRRRSSGTR</sequence>
<gene>
    <name evidence="2" type="ORF">GCM10009654_46820</name>
</gene>
<protein>
    <recommendedName>
        <fullName evidence="4">Acyl dehydratase</fullName>
    </recommendedName>
</protein>
<dbReference type="InterPro" id="IPR052741">
    <property type="entry name" value="Mitochondrial_HTD2"/>
</dbReference>
<evidence type="ECO:0008006" key="4">
    <source>
        <dbReference type="Google" id="ProtNLM"/>
    </source>
</evidence>
<accession>A0ABN1V1Q9</accession>
<evidence type="ECO:0000313" key="2">
    <source>
        <dbReference type="EMBL" id="GAA1184003.1"/>
    </source>
</evidence>
<proteinExistence type="predicted"/>
<organism evidence="2 3">
    <name type="scientific">Streptomyces hebeiensis</name>
    <dbReference type="NCBI Taxonomy" id="229486"/>
    <lineage>
        <taxon>Bacteria</taxon>
        <taxon>Bacillati</taxon>
        <taxon>Actinomycetota</taxon>
        <taxon>Actinomycetes</taxon>
        <taxon>Kitasatosporales</taxon>
        <taxon>Streptomycetaceae</taxon>
        <taxon>Streptomyces</taxon>
    </lineage>
</organism>
<dbReference type="EMBL" id="BAAAKV010000045">
    <property type="protein sequence ID" value="GAA1184003.1"/>
    <property type="molecule type" value="Genomic_DNA"/>
</dbReference>
<feature type="compositionally biased region" description="Low complexity" evidence="1">
    <location>
        <begin position="138"/>
        <end position="159"/>
    </location>
</feature>
<dbReference type="RefSeq" id="WP_344280093.1">
    <property type="nucleotide sequence ID" value="NZ_BAAAKV010000045.1"/>
</dbReference>
<evidence type="ECO:0000256" key="1">
    <source>
        <dbReference type="SAM" id="MobiDB-lite"/>
    </source>
</evidence>
<keyword evidence="3" id="KW-1185">Reference proteome</keyword>
<evidence type="ECO:0000313" key="3">
    <source>
        <dbReference type="Proteomes" id="UP001501371"/>
    </source>
</evidence>